<dbReference type="RefSeq" id="WP_251958034.1">
    <property type="nucleotide sequence ID" value="NZ_AP025732.1"/>
</dbReference>
<sequence>MELILDEFAELCLTELCDRYTRLGDRTQPYDCGTTQYFPKIVEKFGEISYSTIEEIAQHLQSKGYIKVITRRMGNVAQIQITPFGIMTVESGGVTGVIDQYRHEQLRFLKCTLL</sequence>
<protein>
    <submittedName>
        <fullName evidence="1">Uncharacterized protein</fullName>
    </submittedName>
</protein>
<organism evidence="1 2">
    <name type="scientific">Nostoc cf. commune SO-36</name>
    <dbReference type="NCBI Taxonomy" id="449208"/>
    <lineage>
        <taxon>Bacteria</taxon>
        <taxon>Bacillati</taxon>
        <taxon>Cyanobacteriota</taxon>
        <taxon>Cyanophyceae</taxon>
        <taxon>Nostocales</taxon>
        <taxon>Nostocaceae</taxon>
        <taxon>Nostoc</taxon>
    </lineage>
</organism>
<evidence type="ECO:0000313" key="2">
    <source>
        <dbReference type="Proteomes" id="UP001055453"/>
    </source>
</evidence>
<dbReference type="Proteomes" id="UP001055453">
    <property type="component" value="Chromosome"/>
</dbReference>
<accession>A0ABN6PWP4</accession>
<dbReference type="EMBL" id="AP025732">
    <property type="protein sequence ID" value="BDI14450.1"/>
    <property type="molecule type" value="Genomic_DNA"/>
</dbReference>
<gene>
    <name evidence="1" type="ORF">ANSO36C_02520</name>
</gene>
<proteinExistence type="predicted"/>
<name>A0ABN6PWP4_NOSCO</name>
<reference evidence="1" key="1">
    <citation type="submission" date="2022-04" db="EMBL/GenBank/DDBJ databases">
        <title>Complete genome sequence of a cyanobacterium, Nostoc sp. SO-36, isolated in Antarctica.</title>
        <authorList>
            <person name="Kanesaki Y."/>
            <person name="Effendi D."/>
            <person name="Sakamoto T."/>
            <person name="Ohtani S."/>
            <person name="Awai K."/>
        </authorList>
    </citation>
    <scope>NUCLEOTIDE SEQUENCE</scope>
    <source>
        <strain evidence="1">SO-36</strain>
    </source>
</reference>
<evidence type="ECO:0000313" key="1">
    <source>
        <dbReference type="EMBL" id="BDI14450.1"/>
    </source>
</evidence>
<keyword evidence="2" id="KW-1185">Reference proteome</keyword>